<dbReference type="EMBL" id="CP045798">
    <property type="protein sequence ID" value="QNB47577.1"/>
    <property type="molecule type" value="Genomic_DNA"/>
</dbReference>
<organism evidence="2 3">
    <name type="scientific">Thermanaerosceptrum fracticalcis</name>
    <dbReference type="NCBI Taxonomy" id="1712410"/>
    <lineage>
        <taxon>Bacteria</taxon>
        <taxon>Bacillati</taxon>
        <taxon>Bacillota</taxon>
        <taxon>Clostridia</taxon>
        <taxon>Eubacteriales</taxon>
        <taxon>Peptococcaceae</taxon>
        <taxon>Thermanaerosceptrum</taxon>
    </lineage>
</organism>
<dbReference type="SUPFAM" id="SSF89550">
    <property type="entry name" value="PHP domain-like"/>
    <property type="match status" value="1"/>
</dbReference>
<evidence type="ECO:0000259" key="1">
    <source>
        <dbReference type="SMART" id="SM00481"/>
    </source>
</evidence>
<accession>A0A7G6E673</accession>
<dbReference type="Gene3D" id="3.20.20.140">
    <property type="entry name" value="Metal-dependent hydrolases"/>
    <property type="match status" value="1"/>
</dbReference>
<evidence type="ECO:0000313" key="2">
    <source>
        <dbReference type="EMBL" id="QNB47577.1"/>
    </source>
</evidence>
<protein>
    <submittedName>
        <fullName evidence="2">PHP domain-containing protein</fullName>
    </submittedName>
</protein>
<proteinExistence type="predicted"/>
<dbReference type="Pfam" id="PF02811">
    <property type="entry name" value="PHP"/>
    <property type="match status" value="1"/>
</dbReference>
<dbReference type="InterPro" id="IPR052018">
    <property type="entry name" value="PHP_domain"/>
</dbReference>
<dbReference type="Proteomes" id="UP000515847">
    <property type="component" value="Chromosome"/>
</dbReference>
<dbReference type="SMART" id="SM00481">
    <property type="entry name" value="POLIIIAc"/>
    <property type="match status" value="1"/>
</dbReference>
<name>A0A7G6E673_THEFR</name>
<dbReference type="InterPro" id="IPR004013">
    <property type="entry name" value="PHP_dom"/>
</dbReference>
<sequence length="247" mass="28039">MREWTMDLHLHTCLSPCGDEEMTPPRVLQRVRNLGIEVIAVTDHNSAENVPAFVKKGQELGIKVIPGMEVQTSEDIHLLCFFDTVERVFAWQRVVYDHLPPLENKKKSLGEQWVVDAEGNKLYEVEKLLLVGTYLSVDEVVKKVQEMGGLCLAAHIDRQAFSLWGHLGFIPGDLLLHGVELTPHLPRCTEQLSSLEREGISYVVSSDAHRLEAIQPPQCFAYLEECTVTELKRALARQEGRYVRTLR</sequence>
<dbReference type="InterPro" id="IPR003141">
    <property type="entry name" value="Pol/His_phosphatase_N"/>
</dbReference>
<dbReference type="AlphaFoldDB" id="A0A7G6E673"/>
<keyword evidence="3" id="KW-1185">Reference proteome</keyword>
<dbReference type="GO" id="GO:0035312">
    <property type="term" value="F:5'-3' DNA exonuclease activity"/>
    <property type="evidence" value="ECO:0007669"/>
    <property type="project" value="TreeGrafter"/>
</dbReference>
<evidence type="ECO:0000313" key="3">
    <source>
        <dbReference type="Proteomes" id="UP000515847"/>
    </source>
</evidence>
<gene>
    <name evidence="2" type="ORF">BR63_15630</name>
</gene>
<dbReference type="CDD" id="cd07432">
    <property type="entry name" value="PHP_HisPPase"/>
    <property type="match status" value="1"/>
</dbReference>
<dbReference type="KEGG" id="tfr:BR63_15630"/>
<reference evidence="2 3" key="1">
    <citation type="journal article" date="2019" name="Front. Microbiol.">
        <title>Thermoanaerosceptrum fracticalcis gen. nov. sp. nov., a Novel Fumarate-Fermenting Microorganism From a Deep Fractured Carbonate Aquifer of the US Great Basin.</title>
        <authorList>
            <person name="Hamilton-Brehm S.D."/>
            <person name="Stewart L.E."/>
            <person name="Zavarin M."/>
            <person name="Caldwell M."/>
            <person name="Lawson P.A."/>
            <person name="Onstott T.C."/>
            <person name="Grzymski J."/>
            <person name="Neveux I."/>
            <person name="Lollar B.S."/>
            <person name="Russell C.E."/>
            <person name="Moser D.P."/>
        </authorList>
    </citation>
    <scope>NUCLEOTIDE SEQUENCE [LARGE SCALE GENOMIC DNA]</scope>
    <source>
        <strain evidence="2 3">DRI-13</strain>
    </source>
</reference>
<feature type="domain" description="Polymerase/histidinol phosphatase N-terminal" evidence="1">
    <location>
        <begin position="6"/>
        <end position="74"/>
    </location>
</feature>
<dbReference type="PANTHER" id="PTHR42924">
    <property type="entry name" value="EXONUCLEASE"/>
    <property type="match status" value="1"/>
</dbReference>
<dbReference type="GO" id="GO:0004534">
    <property type="term" value="F:5'-3' RNA exonuclease activity"/>
    <property type="evidence" value="ECO:0007669"/>
    <property type="project" value="TreeGrafter"/>
</dbReference>
<dbReference type="PANTHER" id="PTHR42924:SF3">
    <property type="entry name" value="POLYMERASE_HISTIDINOL PHOSPHATASE N-TERMINAL DOMAIN-CONTAINING PROTEIN"/>
    <property type="match status" value="1"/>
</dbReference>
<dbReference type="OrthoDB" id="9791620at2"/>
<dbReference type="InterPro" id="IPR016195">
    <property type="entry name" value="Pol/histidinol_Pase-like"/>
</dbReference>
<dbReference type="RefSeq" id="WP_034421897.1">
    <property type="nucleotide sequence ID" value="NZ_CP045798.1"/>
</dbReference>